<name>A0A0S1AZJ6_9GAMM</name>
<dbReference type="PROSITE" id="PS51352">
    <property type="entry name" value="THIOREDOXIN_2"/>
    <property type="match status" value="1"/>
</dbReference>
<evidence type="ECO:0000313" key="3">
    <source>
        <dbReference type="EMBL" id="ALJ28164.1"/>
    </source>
</evidence>
<feature type="signal peptide" evidence="1">
    <location>
        <begin position="1"/>
        <end position="24"/>
    </location>
</feature>
<feature type="domain" description="Thioredoxin" evidence="2">
    <location>
        <begin position="25"/>
        <end position="150"/>
    </location>
</feature>
<evidence type="ECO:0000256" key="1">
    <source>
        <dbReference type="SAM" id="SignalP"/>
    </source>
</evidence>
<dbReference type="CDD" id="cd02947">
    <property type="entry name" value="TRX_family"/>
    <property type="match status" value="1"/>
</dbReference>
<dbReference type="KEGG" id="sacz:AOT14_17830"/>
<gene>
    <name evidence="3" type="ORF">AOT14_17830</name>
</gene>
<dbReference type="Proteomes" id="UP000061010">
    <property type="component" value="Chromosome"/>
</dbReference>
<protein>
    <submittedName>
        <fullName evidence="3">Thioredoxin</fullName>
    </submittedName>
</protein>
<dbReference type="SUPFAM" id="SSF52833">
    <property type="entry name" value="Thioredoxin-like"/>
    <property type="match status" value="1"/>
</dbReference>
<proteinExistence type="predicted"/>
<dbReference type="Gene3D" id="3.40.30.10">
    <property type="entry name" value="Glutaredoxin"/>
    <property type="match status" value="1"/>
</dbReference>
<dbReference type="OrthoDB" id="9798454at2"/>
<sequence length="150" mass="16244" precursor="true">MRHIHALLATAALAATVPATDAMAAATHTPSPAMTMAMAPGVAIRAYDQMAFDQAQAANKPILVWVHAPWCPVCREQEKAIKQITADPAYRDLVVLRIDFDTQKPLWQKFGATMQSTLIGFHGKRETGRVAHESDVARVAPVLRSTLSGS</sequence>
<dbReference type="InterPro" id="IPR013766">
    <property type="entry name" value="Thioredoxin_domain"/>
</dbReference>
<accession>A0A0S1AZJ6</accession>
<organism evidence="3 4">
    <name type="scientific">Stenotrophomonas acidaminiphila</name>
    <dbReference type="NCBI Taxonomy" id="128780"/>
    <lineage>
        <taxon>Bacteria</taxon>
        <taxon>Pseudomonadati</taxon>
        <taxon>Pseudomonadota</taxon>
        <taxon>Gammaproteobacteria</taxon>
        <taxon>Lysobacterales</taxon>
        <taxon>Lysobacteraceae</taxon>
        <taxon>Stenotrophomonas</taxon>
    </lineage>
</organism>
<dbReference type="EMBL" id="CP012900">
    <property type="protein sequence ID" value="ALJ28164.1"/>
    <property type="molecule type" value="Genomic_DNA"/>
</dbReference>
<dbReference type="InterPro" id="IPR036249">
    <property type="entry name" value="Thioredoxin-like_sf"/>
</dbReference>
<evidence type="ECO:0000313" key="4">
    <source>
        <dbReference type="Proteomes" id="UP000061010"/>
    </source>
</evidence>
<feature type="chain" id="PRO_5006588405" evidence="1">
    <location>
        <begin position="25"/>
        <end position="150"/>
    </location>
</feature>
<keyword evidence="1" id="KW-0732">Signal</keyword>
<dbReference type="PATRIC" id="fig|128780.6.peg.1784"/>
<keyword evidence="4" id="KW-1185">Reference proteome</keyword>
<dbReference type="Pfam" id="PF00085">
    <property type="entry name" value="Thioredoxin"/>
    <property type="match status" value="1"/>
</dbReference>
<evidence type="ECO:0000259" key="2">
    <source>
        <dbReference type="PROSITE" id="PS51352"/>
    </source>
</evidence>
<reference evidence="3 4" key="1">
    <citation type="journal article" date="2015" name="Genome Announc.">
        <title>Complete Genome Sequencing of Stenotrophomonas acidaminiphila ZAC14D2_NAIMI4_2, a Multidrug-Resistant Strain Isolated from Sediments of a Polluted River in Mexico, Uncovers New Antibiotic Resistance Genes and a Novel Class-II Lasso Peptide Biosynthesis Gene Cluster.</title>
        <authorList>
            <person name="Vinuesa P."/>
            <person name="Ochoa-Sanchez L.E."/>
        </authorList>
    </citation>
    <scope>NUCLEOTIDE SEQUENCE [LARGE SCALE GENOMIC DNA]</scope>
    <source>
        <strain evidence="3 4">ZAC14D2_NAIMI4_2</strain>
    </source>
</reference>
<dbReference type="AlphaFoldDB" id="A0A0S1AZJ6"/>